<sequence>MIMRLFNSAFLLLSLMAPLSVLSQHIKFSKTLPEAGDVIKFVYDPVGTNLAGKNNIECDAFLFTYKSPGPTKIRLIKEGGVYKGEVPTTDSTNLVALAFSSEKVKDDFPEGYFVKLSKNGKIPGGAYINEAYVYDFFGRYYLGMKANSEKAISAYNEGFRIDPKLKRKSLISYLRLNYMEDKETGGKMINDNINKLAATKPETEENLVLIGNMYSILKQKPKADSMFKVVIAKFPQGPSAMNSVLNSIYAEKAGTVMEQRLNEFIQKFGLDMNKDGDRKRMSFIFPQLARVYANEKKYDKFKQYANKIDDKARLADLYNIVAWDLAEKNEETALAADLSKKSLDLATAAKNDEVPIFYFSKEQYLDGLTKAYANYADTYALIMHNMGNNAEALVYQEKAKPFDNVSKNERYVMYLDLTGNKEKAFTTAESYLRAGNGTDQIRERFKVLYESKKLKEPFETYLAGVEKMALAKEREEWAKKMINMPAPDFSLRNLKGELVKLSDLKGKVVIVDYWATWCGPCVASFPGMQKAVTKYAADPNVVFLFVNTWQTEDNREKLVGDFIAEKKVSFNVLFDTKNKQDPSKFDVVSAYKVDGIPTKYIIGPDGNIRFKSTGFSGSADAVVRELDTMIGMVLAGGK</sequence>
<keyword evidence="2" id="KW-0732">Signal</keyword>
<dbReference type="PROSITE" id="PS00194">
    <property type="entry name" value="THIOREDOXIN_1"/>
    <property type="match status" value="1"/>
</dbReference>
<evidence type="ECO:0000313" key="5">
    <source>
        <dbReference type="Proteomes" id="UP000192678"/>
    </source>
</evidence>
<dbReference type="Gene3D" id="3.40.30.10">
    <property type="entry name" value="Glutaredoxin"/>
    <property type="match status" value="1"/>
</dbReference>
<feature type="signal peptide" evidence="2">
    <location>
        <begin position="1"/>
        <end position="23"/>
    </location>
</feature>
<dbReference type="PROSITE" id="PS51352">
    <property type="entry name" value="THIOREDOXIN_2"/>
    <property type="match status" value="1"/>
</dbReference>
<dbReference type="InterPro" id="IPR036249">
    <property type="entry name" value="Thioredoxin-like_sf"/>
</dbReference>
<dbReference type="PANTHER" id="PTHR42852">
    <property type="entry name" value="THIOL:DISULFIDE INTERCHANGE PROTEIN DSBE"/>
    <property type="match status" value="1"/>
</dbReference>
<evidence type="ECO:0000313" key="4">
    <source>
        <dbReference type="EMBL" id="SMD06688.1"/>
    </source>
</evidence>
<feature type="chain" id="PRO_5012529202" evidence="2">
    <location>
        <begin position="24"/>
        <end position="638"/>
    </location>
</feature>
<dbReference type="Pfam" id="PF00578">
    <property type="entry name" value="AhpC-TSA"/>
    <property type="match status" value="1"/>
</dbReference>
<name>A0A1W2EC67_9SPHI</name>
<dbReference type="GO" id="GO:0016491">
    <property type="term" value="F:oxidoreductase activity"/>
    <property type="evidence" value="ECO:0007669"/>
    <property type="project" value="InterPro"/>
</dbReference>
<dbReference type="STRING" id="475255.SAMN04488101_11152"/>
<proteinExistence type="predicted"/>
<organism evidence="4 5">
    <name type="scientific">Pedobacter nyackensis</name>
    <dbReference type="NCBI Taxonomy" id="475255"/>
    <lineage>
        <taxon>Bacteria</taxon>
        <taxon>Pseudomonadati</taxon>
        <taxon>Bacteroidota</taxon>
        <taxon>Sphingobacteriia</taxon>
        <taxon>Sphingobacteriales</taxon>
        <taxon>Sphingobacteriaceae</taxon>
        <taxon>Pedobacter</taxon>
    </lineage>
</organism>
<feature type="domain" description="Thioredoxin" evidence="3">
    <location>
        <begin position="480"/>
        <end position="631"/>
    </location>
</feature>
<dbReference type="Proteomes" id="UP000192678">
    <property type="component" value="Unassembled WGS sequence"/>
</dbReference>
<evidence type="ECO:0000256" key="2">
    <source>
        <dbReference type="SAM" id="SignalP"/>
    </source>
</evidence>
<dbReference type="CDD" id="cd02966">
    <property type="entry name" value="TlpA_like_family"/>
    <property type="match status" value="1"/>
</dbReference>
<dbReference type="SUPFAM" id="SSF52833">
    <property type="entry name" value="Thioredoxin-like"/>
    <property type="match status" value="1"/>
</dbReference>
<evidence type="ECO:0000256" key="1">
    <source>
        <dbReference type="ARBA" id="ARBA00023284"/>
    </source>
</evidence>
<keyword evidence="1" id="KW-0676">Redox-active center</keyword>
<dbReference type="PANTHER" id="PTHR42852:SF17">
    <property type="entry name" value="THIOREDOXIN-LIKE PROTEIN HI_1115"/>
    <property type="match status" value="1"/>
</dbReference>
<dbReference type="InterPro" id="IPR050553">
    <property type="entry name" value="Thioredoxin_ResA/DsbE_sf"/>
</dbReference>
<reference evidence="4 5" key="1">
    <citation type="submission" date="2017-04" db="EMBL/GenBank/DDBJ databases">
        <authorList>
            <person name="Afonso C.L."/>
            <person name="Miller P.J."/>
            <person name="Scott M.A."/>
            <person name="Spackman E."/>
            <person name="Goraichik I."/>
            <person name="Dimitrov K.M."/>
            <person name="Suarez D.L."/>
            <person name="Swayne D.E."/>
        </authorList>
    </citation>
    <scope>NUCLEOTIDE SEQUENCE [LARGE SCALE GENOMIC DNA]</scope>
    <source>
        <strain evidence="4 5">DSM 19625</strain>
    </source>
</reference>
<protein>
    <submittedName>
        <fullName evidence="4">Peroxiredoxin</fullName>
    </submittedName>
</protein>
<dbReference type="AlphaFoldDB" id="A0A1W2EC67"/>
<accession>A0A1W2EC67</accession>
<dbReference type="InterPro" id="IPR013766">
    <property type="entry name" value="Thioredoxin_domain"/>
</dbReference>
<gene>
    <name evidence="4" type="ORF">SAMN04488101_11152</name>
</gene>
<evidence type="ECO:0000259" key="3">
    <source>
        <dbReference type="PROSITE" id="PS51352"/>
    </source>
</evidence>
<dbReference type="EMBL" id="FWYB01000011">
    <property type="protein sequence ID" value="SMD06688.1"/>
    <property type="molecule type" value="Genomic_DNA"/>
</dbReference>
<dbReference type="InterPro" id="IPR017937">
    <property type="entry name" value="Thioredoxin_CS"/>
</dbReference>
<dbReference type="GO" id="GO:0016209">
    <property type="term" value="F:antioxidant activity"/>
    <property type="evidence" value="ECO:0007669"/>
    <property type="project" value="InterPro"/>
</dbReference>
<keyword evidence="5" id="KW-1185">Reference proteome</keyword>
<dbReference type="InterPro" id="IPR000866">
    <property type="entry name" value="AhpC/TSA"/>
</dbReference>